<dbReference type="SUPFAM" id="SSF74650">
    <property type="entry name" value="Galactose mutarotase-like"/>
    <property type="match status" value="1"/>
</dbReference>
<keyword evidence="2" id="KW-1185">Reference proteome</keyword>
<dbReference type="Gene3D" id="2.70.98.10">
    <property type="match status" value="1"/>
</dbReference>
<dbReference type="HOGENOM" id="CLU_057834_0_0_3"/>
<dbReference type="Pfam" id="PF01263">
    <property type="entry name" value="Aldose_epim"/>
    <property type="match status" value="1"/>
</dbReference>
<accession>A9BCT9</accession>
<dbReference type="EMBL" id="CP000878">
    <property type="protein sequence ID" value="ABX09651.1"/>
    <property type="molecule type" value="Genomic_DNA"/>
</dbReference>
<proteinExistence type="predicted"/>
<dbReference type="InterPro" id="IPR014718">
    <property type="entry name" value="GH-type_carb-bd"/>
</dbReference>
<dbReference type="Proteomes" id="UP000000788">
    <property type="component" value="Chromosome"/>
</dbReference>
<dbReference type="OrthoDB" id="9795355at2"/>
<gene>
    <name evidence="1" type="primary">galM</name>
    <name evidence="1" type="ordered locus">P9211_17201</name>
</gene>
<dbReference type="InterPro" id="IPR011013">
    <property type="entry name" value="Gal_mutarotase_sf_dom"/>
</dbReference>
<evidence type="ECO:0000313" key="1">
    <source>
        <dbReference type="EMBL" id="ABX09651.1"/>
    </source>
</evidence>
<name>A9BCT9_PROM4</name>
<organism evidence="1 2">
    <name type="scientific">Prochlorococcus marinus (strain MIT 9211)</name>
    <dbReference type="NCBI Taxonomy" id="93059"/>
    <lineage>
        <taxon>Bacteria</taxon>
        <taxon>Bacillati</taxon>
        <taxon>Cyanobacteriota</taxon>
        <taxon>Cyanophyceae</taxon>
        <taxon>Synechococcales</taxon>
        <taxon>Prochlorococcaceae</taxon>
        <taxon>Prochlorococcus</taxon>
    </lineage>
</organism>
<dbReference type="GO" id="GO:0016853">
    <property type="term" value="F:isomerase activity"/>
    <property type="evidence" value="ECO:0007669"/>
    <property type="project" value="InterPro"/>
</dbReference>
<dbReference type="GO" id="GO:0030246">
    <property type="term" value="F:carbohydrate binding"/>
    <property type="evidence" value="ECO:0007669"/>
    <property type="project" value="InterPro"/>
</dbReference>
<dbReference type="PANTHER" id="PTHR11122:SF13">
    <property type="entry name" value="GLUCOSE-6-PHOSPHATE 1-EPIMERASE"/>
    <property type="match status" value="1"/>
</dbReference>
<dbReference type="STRING" id="93059.P9211_17201"/>
<sequence length="282" mass="32228">MPLIQKNLPYPHWQYVFEETGDFLKIVPDRGGLITGWNHQGREILYFDLDRFQQGAKSIRGGIPVLFPICGDLPQGHLRLAQGEFSLRQHGFARDMPWLIKPLEDQEGFVLTLTETAESLSVYPFMFLIEMEVRLTKTSLNIKTIIHNLGDQSMPFSFGLHPYFNVKSLENCLIKGLPDKCINHMNLSEASTEEQLQKLSKGVDFIAEVQGPISLEDCIEGTRIELHHESPMDLAVIWTDPPRHMICLEPWTSPRQSLITGNRMLLLEPQSSQELLCRFVSN</sequence>
<protein>
    <submittedName>
        <fullName evidence="1">Galactose mutarotase-related enzyme</fullName>
    </submittedName>
</protein>
<reference evidence="1 2" key="1">
    <citation type="journal article" date="2007" name="PLoS Genet.">
        <title>Patterns and implications of gene gain and loss in the evolution of Prochlorococcus.</title>
        <authorList>
            <person name="Kettler G.C."/>
            <person name="Martiny A.C."/>
            <person name="Huang K."/>
            <person name="Zucker J."/>
            <person name="Coleman M.L."/>
            <person name="Rodrigue S."/>
            <person name="Chen F."/>
            <person name="Lapidus A."/>
            <person name="Ferriera S."/>
            <person name="Johnson J."/>
            <person name="Steglich C."/>
            <person name="Church G.M."/>
            <person name="Richardson P."/>
            <person name="Chisholm S.W."/>
        </authorList>
    </citation>
    <scope>NUCLEOTIDE SEQUENCE [LARGE SCALE GENOMIC DNA]</scope>
    <source>
        <strain evidence="2">MIT 9211</strain>
    </source>
</reference>
<dbReference type="AlphaFoldDB" id="A9BCT9"/>
<dbReference type="GO" id="GO:0005975">
    <property type="term" value="P:carbohydrate metabolic process"/>
    <property type="evidence" value="ECO:0007669"/>
    <property type="project" value="InterPro"/>
</dbReference>
<dbReference type="RefSeq" id="WP_012196271.1">
    <property type="nucleotide sequence ID" value="NC_009976.1"/>
</dbReference>
<dbReference type="KEGG" id="pmj:P9211_17201"/>
<dbReference type="eggNOG" id="COG2017">
    <property type="taxonomic scope" value="Bacteria"/>
</dbReference>
<dbReference type="CDD" id="cd09025">
    <property type="entry name" value="Aldose_epim_Slr1438"/>
    <property type="match status" value="1"/>
</dbReference>
<dbReference type="InterPro" id="IPR008183">
    <property type="entry name" value="Aldose_1/G6P_1-epimerase"/>
</dbReference>
<evidence type="ECO:0000313" key="2">
    <source>
        <dbReference type="Proteomes" id="UP000000788"/>
    </source>
</evidence>
<dbReference type="PANTHER" id="PTHR11122">
    <property type="entry name" value="APOSPORY-ASSOCIATED PROTEIN C-RELATED"/>
    <property type="match status" value="1"/>
</dbReference>